<gene>
    <name evidence="16" type="ORF">C7M84_000572</name>
</gene>
<evidence type="ECO:0000256" key="12">
    <source>
        <dbReference type="RuleBase" id="RU003832"/>
    </source>
</evidence>
<evidence type="ECO:0000313" key="17">
    <source>
        <dbReference type="Proteomes" id="UP000283509"/>
    </source>
</evidence>
<dbReference type="UniPathway" id="UPA00378"/>
<evidence type="ECO:0000259" key="15">
    <source>
        <dbReference type="Pfam" id="PF17039"/>
    </source>
</evidence>
<proteinExistence type="inferred from homology"/>
<keyword evidence="8" id="KW-1133">Transmembrane helix</keyword>
<comment type="pathway">
    <text evidence="2">Protein modification; protein glycosylation.</text>
</comment>
<sequence length="459" mass="52715">MNSQGPFSDSRKINIIRPWHSHTIVPLLHKGLWELVRAKWSLAALDMKDNSLAIGQFPEDAARTREDQGPTATSIERPAGTSRTGRSSGTSKPSWSRADIRASERPSKRILIWNVYFDKRAEEWERVFQSDCDIVYDHRFLDTADAVLLKRVQDDVLPHYHPEGQVWVFFSLEALQHYDWRIPDEARRIYNWTMTYHSFSDVVVPYGRATPLPPHAQNLSLSSDKRNYWQEKKKDGVMVAWMVSHCHTASNREGYVAHLQRFMEVDIYGKCGPMSCADRFTLSRLTPNHEECFQIMGSYMFYLAFENAISTDYVTEKLFKTLQLDVIPVVFGGADYASIAPPNSYINALDFLSPIDLAEYLKKVASNETLYNSYFRWKGKYMIDLGHPVRPLVCDLCAKLHGVPVVSAPKPWRSKCAARNQEGAQDLEGTYSDIEGTYKAVDNLRAWDSQTYTLRKVYL</sequence>
<evidence type="ECO:0000313" key="16">
    <source>
        <dbReference type="EMBL" id="ROT80694.1"/>
    </source>
</evidence>
<feature type="domain" description="Fucosyltransferase N-terminal" evidence="15">
    <location>
        <begin position="107"/>
        <end position="207"/>
    </location>
</feature>
<accession>A0A3R7PB68</accession>
<keyword evidence="6 12" id="KW-0812">Transmembrane</keyword>
<dbReference type="InterPro" id="IPR038577">
    <property type="entry name" value="GT10-like_C_sf"/>
</dbReference>
<evidence type="ECO:0000256" key="6">
    <source>
        <dbReference type="ARBA" id="ARBA00022692"/>
    </source>
</evidence>
<evidence type="ECO:0000256" key="7">
    <source>
        <dbReference type="ARBA" id="ARBA00022968"/>
    </source>
</evidence>
<feature type="domain" description="Fucosyltransferase C-terminal" evidence="14">
    <location>
        <begin position="233"/>
        <end position="401"/>
    </location>
</feature>
<comment type="subcellular location">
    <subcellularLocation>
        <location evidence="1 12">Golgi apparatus</location>
        <location evidence="1 12">Golgi stack membrane</location>
        <topology evidence="1 12">Single-pass type II membrane protein</topology>
    </subcellularLocation>
</comment>
<dbReference type="InterPro" id="IPR055270">
    <property type="entry name" value="Glyco_tran_10_C"/>
</dbReference>
<keyword evidence="7" id="KW-0735">Signal-anchor</keyword>
<keyword evidence="5 12" id="KW-0808">Transferase</keyword>
<dbReference type="OrthoDB" id="427096at2759"/>
<keyword evidence="9 12" id="KW-0333">Golgi apparatus</keyword>
<comment type="caution">
    <text evidence="16">The sequence shown here is derived from an EMBL/GenBank/DDBJ whole genome shotgun (WGS) entry which is preliminary data.</text>
</comment>
<protein>
    <recommendedName>
        <fullName evidence="12">Fucosyltransferase</fullName>
        <ecNumber evidence="12">2.4.1.-</ecNumber>
    </recommendedName>
</protein>
<keyword evidence="11" id="KW-0325">Glycoprotein</keyword>
<dbReference type="Gene3D" id="3.40.50.11660">
    <property type="entry name" value="Glycosyl transferase family 10, C-terminal domain"/>
    <property type="match status" value="1"/>
</dbReference>
<evidence type="ECO:0000256" key="10">
    <source>
        <dbReference type="ARBA" id="ARBA00023136"/>
    </source>
</evidence>
<evidence type="ECO:0000256" key="13">
    <source>
        <dbReference type="SAM" id="MobiDB-lite"/>
    </source>
</evidence>
<evidence type="ECO:0000256" key="8">
    <source>
        <dbReference type="ARBA" id="ARBA00022989"/>
    </source>
</evidence>
<dbReference type="GO" id="GO:0008417">
    <property type="term" value="F:fucosyltransferase activity"/>
    <property type="evidence" value="ECO:0007669"/>
    <property type="project" value="InterPro"/>
</dbReference>
<dbReference type="EC" id="2.4.1.-" evidence="12"/>
<evidence type="ECO:0000256" key="9">
    <source>
        <dbReference type="ARBA" id="ARBA00023034"/>
    </source>
</evidence>
<dbReference type="EMBL" id="QCYY01001089">
    <property type="protein sequence ID" value="ROT80694.1"/>
    <property type="molecule type" value="Genomic_DNA"/>
</dbReference>
<dbReference type="InterPro" id="IPR001503">
    <property type="entry name" value="Glyco_trans_10"/>
</dbReference>
<dbReference type="FunFam" id="3.40.50.11660:FF:000006">
    <property type="entry name" value="Alpha-(1,3)-fucosyltransferase C"/>
    <property type="match status" value="1"/>
</dbReference>
<evidence type="ECO:0000256" key="5">
    <source>
        <dbReference type="ARBA" id="ARBA00022679"/>
    </source>
</evidence>
<dbReference type="STRING" id="6689.A0A3R7PB68"/>
<keyword evidence="4 12" id="KW-0328">Glycosyltransferase</keyword>
<evidence type="ECO:0000256" key="4">
    <source>
        <dbReference type="ARBA" id="ARBA00022676"/>
    </source>
</evidence>
<feature type="region of interest" description="Disordered" evidence="13">
    <location>
        <begin position="60"/>
        <end position="100"/>
    </location>
</feature>
<keyword evidence="10" id="KW-0472">Membrane</keyword>
<evidence type="ECO:0000256" key="3">
    <source>
        <dbReference type="ARBA" id="ARBA00008919"/>
    </source>
</evidence>
<dbReference type="AlphaFoldDB" id="A0A3R7PB68"/>
<comment type="similarity">
    <text evidence="3 12">Belongs to the glycosyltransferase 10 family.</text>
</comment>
<evidence type="ECO:0000256" key="11">
    <source>
        <dbReference type="ARBA" id="ARBA00023180"/>
    </source>
</evidence>
<dbReference type="Proteomes" id="UP000283509">
    <property type="component" value="Unassembled WGS sequence"/>
</dbReference>
<evidence type="ECO:0000259" key="14">
    <source>
        <dbReference type="Pfam" id="PF00852"/>
    </source>
</evidence>
<dbReference type="SUPFAM" id="SSF53756">
    <property type="entry name" value="UDP-Glycosyltransferase/glycogen phosphorylase"/>
    <property type="match status" value="1"/>
</dbReference>
<reference evidence="16 17" key="2">
    <citation type="submission" date="2019-01" db="EMBL/GenBank/DDBJ databases">
        <title>The decoding of complex shrimp genome reveals the adaptation for benthos swimmer, frequently molting mechanism and breeding impact on genome.</title>
        <authorList>
            <person name="Sun Y."/>
            <person name="Gao Y."/>
            <person name="Yu Y."/>
        </authorList>
    </citation>
    <scope>NUCLEOTIDE SEQUENCE [LARGE SCALE GENOMIC DNA]</scope>
    <source>
        <tissue evidence="16">Muscle</tissue>
    </source>
</reference>
<dbReference type="Pfam" id="PF00852">
    <property type="entry name" value="Glyco_transf_10"/>
    <property type="match status" value="1"/>
</dbReference>
<dbReference type="Pfam" id="PF17039">
    <property type="entry name" value="Glyco_tran_10_N"/>
    <property type="match status" value="1"/>
</dbReference>
<dbReference type="PANTHER" id="PTHR48438">
    <property type="entry name" value="ALPHA-(1,3)-FUCOSYLTRANSFERASE C-RELATED"/>
    <property type="match status" value="1"/>
</dbReference>
<evidence type="ECO:0000256" key="2">
    <source>
        <dbReference type="ARBA" id="ARBA00004922"/>
    </source>
</evidence>
<keyword evidence="17" id="KW-1185">Reference proteome</keyword>
<dbReference type="InterPro" id="IPR031481">
    <property type="entry name" value="Glyco_tran_10_N"/>
</dbReference>
<feature type="compositionally biased region" description="Low complexity" evidence="13">
    <location>
        <begin position="80"/>
        <end position="91"/>
    </location>
</feature>
<dbReference type="PANTHER" id="PTHR48438:SF1">
    <property type="entry name" value="ALPHA-(1,3)-FUCOSYLTRANSFERASE C-RELATED"/>
    <property type="match status" value="1"/>
</dbReference>
<dbReference type="GO" id="GO:0032580">
    <property type="term" value="C:Golgi cisterna membrane"/>
    <property type="evidence" value="ECO:0007669"/>
    <property type="project" value="UniProtKB-SubCell"/>
</dbReference>
<evidence type="ECO:0000256" key="1">
    <source>
        <dbReference type="ARBA" id="ARBA00004447"/>
    </source>
</evidence>
<name>A0A3R7PB68_PENVA</name>
<organism evidence="16 17">
    <name type="scientific">Penaeus vannamei</name>
    <name type="common">Whiteleg shrimp</name>
    <name type="synonym">Litopenaeus vannamei</name>
    <dbReference type="NCBI Taxonomy" id="6689"/>
    <lineage>
        <taxon>Eukaryota</taxon>
        <taxon>Metazoa</taxon>
        <taxon>Ecdysozoa</taxon>
        <taxon>Arthropoda</taxon>
        <taxon>Crustacea</taxon>
        <taxon>Multicrustacea</taxon>
        <taxon>Malacostraca</taxon>
        <taxon>Eumalacostraca</taxon>
        <taxon>Eucarida</taxon>
        <taxon>Decapoda</taxon>
        <taxon>Dendrobranchiata</taxon>
        <taxon>Penaeoidea</taxon>
        <taxon>Penaeidae</taxon>
        <taxon>Penaeus</taxon>
    </lineage>
</organism>
<reference evidence="16 17" key="1">
    <citation type="submission" date="2018-04" db="EMBL/GenBank/DDBJ databases">
        <authorList>
            <person name="Zhang X."/>
            <person name="Yuan J."/>
            <person name="Li F."/>
            <person name="Xiang J."/>
        </authorList>
    </citation>
    <scope>NUCLEOTIDE SEQUENCE [LARGE SCALE GENOMIC DNA]</scope>
    <source>
        <tissue evidence="16">Muscle</tissue>
    </source>
</reference>